<keyword evidence="2" id="KW-0285">Flavoprotein</keyword>
<reference evidence="7 8" key="1">
    <citation type="submission" date="2024-09" db="EMBL/GenBank/DDBJ databases">
        <authorList>
            <person name="Sun Q."/>
            <person name="Mori K."/>
        </authorList>
    </citation>
    <scope>NUCLEOTIDE SEQUENCE [LARGE SCALE GENOMIC DNA]</scope>
    <source>
        <strain evidence="7 8">JCM 3307</strain>
    </source>
</reference>
<dbReference type="InterPro" id="IPR037396">
    <property type="entry name" value="FMN_HAD"/>
</dbReference>
<dbReference type="InterPro" id="IPR000262">
    <property type="entry name" value="FMN-dep_DH"/>
</dbReference>
<dbReference type="GO" id="GO:0016491">
    <property type="term" value="F:oxidoreductase activity"/>
    <property type="evidence" value="ECO:0007669"/>
    <property type="project" value="UniProtKB-KW"/>
</dbReference>
<dbReference type="PROSITE" id="PS00557">
    <property type="entry name" value="FMN_HYDROXY_ACID_DH_1"/>
    <property type="match status" value="1"/>
</dbReference>
<dbReference type="PANTHER" id="PTHR10578">
    <property type="entry name" value="S -2-HYDROXY-ACID OXIDASE-RELATED"/>
    <property type="match status" value="1"/>
</dbReference>
<keyword evidence="3" id="KW-0288">FMN</keyword>
<evidence type="ECO:0000256" key="4">
    <source>
        <dbReference type="ARBA" id="ARBA00023002"/>
    </source>
</evidence>
<dbReference type="Pfam" id="PF01070">
    <property type="entry name" value="FMN_dh"/>
    <property type="match status" value="1"/>
</dbReference>
<sequence length="358" mass="37508">MSVAANPASVYDIARLARTMLPGHIWDYLNGGAGQERTLGANRAAFHRLSLVPAVLTDVSRRDLRTTLLGAEVAAPVAVAPMAYHRLAHVDAEPATVRAAGAEGLLCVVSTFASHTLEEIAAEATGPLWFQLYCLRDRGLTKDLVDRARAAGYRALVLTADAPMLGYRDRDIRTGFQLPAHVRPANLAGTTGSGATVAELNSVLVDPSVTWRDVAWLRGLSDLPVVVKGVLRAADAQRAVDHGADGVLVSNHGGRQVDGAIATMRALPAVLDAVGDRCEVYVDGGVRRGTDVLRALASGARAAFVGRPVLWGLAADGEAGVRAVLRVYSEELELTMAACGCPDVTSAGPELLAAGVDD</sequence>
<dbReference type="PANTHER" id="PTHR10578:SF107">
    <property type="entry name" value="2-HYDROXYACID OXIDASE 1"/>
    <property type="match status" value="1"/>
</dbReference>
<dbReference type="SUPFAM" id="SSF51395">
    <property type="entry name" value="FMN-linked oxidoreductases"/>
    <property type="match status" value="1"/>
</dbReference>
<organism evidence="7 8">
    <name type="scientific">Dactylosporangium vinaceum</name>
    <dbReference type="NCBI Taxonomy" id="53362"/>
    <lineage>
        <taxon>Bacteria</taxon>
        <taxon>Bacillati</taxon>
        <taxon>Actinomycetota</taxon>
        <taxon>Actinomycetes</taxon>
        <taxon>Micromonosporales</taxon>
        <taxon>Micromonosporaceae</taxon>
        <taxon>Dactylosporangium</taxon>
    </lineage>
</organism>
<accession>A0ABV5MS97</accession>
<gene>
    <name evidence="7" type="ORF">ACFFTR_52465</name>
</gene>
<dbReference type="RefSeq" id="WP_223104052.1">
    <property type="nucleotide sequence ID" value="NZ_CP061913.1"/>
</dbReference>
<evidence type="ECO:0000259" key="6">
    <source>
        <dbReference type="PROSITE" id="PS51349"/>
    </source>
</evidence>
<evidence type="ECO:0000256" key="3">
    <source>
        <dbReference type="ARBA" id="ARBA00022643"/>
    </source>
</evidence>
<comment type="caution">
    <text evidence="7">The sequence shown here is derived from an EMBL/GenBank/DDBJ whole genome shotgun (WGS) entry which is preliminary data.</text>
</comment>
<evidence type="ECO:0000256" key="5">
    <source>
        <dbReference type="ARBA" id="ARBA00024042"/>
    </source>
</evidence>
<keyword evidence="8" id="KW-1185">Reference proteome</keyword>
<evidence type="ECO:0000313" key="8">
    <source>
        <dbReference type="Proteomes" id="UP001589608"/>
    </source>
</evidence>
<keyword evidence="4 7" id="KW-0560">Oxidoreductase</keyword>
<dbReference type="Proteomes" id="UP001589608">
    <property type="component" value="Unassembled WGS sequence"/>
</dbReference>
<evidence type="ECO:0000256" key="2">
    <source>
        <dbReference type="ARBA" id="ARBA00022630"/>
    </source>
</evidence>
<dbReference type="InterPro" id="IPR012133">
    <property type="entry name" value="Alpha-hydoxy_acid_DH_FMN"/>
</dbReference>
<name>A0ABV5MS97_9ACTN</name>
<comment type="similarity">
    <text evidence="5">Belongs to the FMN-dependent alpha-hydroxy acid dehydrogenase family.</text>
</comment>
<dbReference type="EMBL" id="JBHMCA010000090">
    <property type="protein sequence ID" value="MFB9451731.1"/>
    <property type="molecule type" value="Genomic_DNA"/>
</dbReference>
<dbReference type="PIRSF" id="PIRSF000138">
    <property type="entry name" value="Al-hdrx_acd_dh"/>
    <property type="match status" value="1"/>
</dbReference>
<dbReference type="PROSITE" id="PS51349">
    <property type="entry name" value="FMN_HYDROXY_ACID_DH_2"/>
    <property type="match status" value="1"/>
</dbReference>
<dbReference type="Gene3D" id="3.20.20.70">
    <property type="entry name" value="Aldolase class I"/>
    <property type="match status" value="1"/>
</dbReference>
<dbReference type="InterPro" id="IPR013785">
    <property type="entry name" value="Aldolase_TIM"/>
</dbReference>
<dbReference type="CDD" id="cd02809">
    <property type="entry name" value="alpha_hydroxyacid_oxid_FMN"/>
    <property type="match status" value="1"/>
</dbReference>
<comment type="cofactor">
    <cofactor evidence="1">
        <name>FMN</name>
        <dbReference type="ChEBI" id="CHEBI:58210"/>
    </cofactor>
</comment>
<evidence type="ECO:0000313" key="7">
    <source>
        <dbReference type="EMBL" id="MFB9451731.1"/>
    </source>
</evidence>
<dbReference type="EC" id="1.-.-.-" evidence="7"/>
<protein>
    <submittedName>
        <fullName evidence="7">Alpha-hydroxy acid oxidase</fullName>
        <ecNumber evidence="7">1.-.-.-</ecNumber>
    </submittedName>
</protein>
<proteinExistence type="inferred from homology"/>
<evidence type="ECO:0000256" key="1">
    <source>
        <dbReference type="ARBA" id="ARBA00001917"/>
    </source>
</evidence>
<feature type="domain" description="FMN hydroxy acid dehydrogenase" evidence="6">
    <location>
        <begin position="2"/>
        <end position="357"/>
    </location>
</feature>
<dbReference type="InterPro" id="IPR008259">
    <property type="entry name" value="FMN_hydac_DH_AS"/>
</dbReference>